<evidence type="ECO:0008006" key="4">
    <source>
        <dbReference type="Google" id="ProtNLM"/>
    </source>
</evidence>
<protein>
    <recommendedName>
        <fullName evidence="4">Biopolymer transporter Tol</fullName>
    </recommendedName>
</protein>
<keyword evidence="3" id="KW-1185">Reference proteome</keyword>
<dbReference type="RefSeq" id="WP_214059090.1">
    <property type="nucleotide sequence ID" value="NZ_BAAAHS010000073.1"/>
</dbReference>
<sequence length="113" mass="12651">MTEPEDLDEVEQQRWLVVGGRRWRRQDPALPEDVAARLKSHLGRGRSGTGAARKRGDDEAVAAARHRTGLAKHGLGERGDPWWDQSDDERRERWEQALTELDALDGDGGGRGD</sequence>
<proteinExistence type="predicted"/>
<accession>A0ABX8EGP8</accession>
<gene>
    <name evidence="2" type="ORF">ENKNEFLB_02067</name>
</gene>
<reference evidence="2 3" key="1">
    <citation type="submission" date="2021-05" db="EMBL/GenBank/DDBJ databases">
        <title>Complete genome of Nocardioides aquaticus KCTC 9944T isolated from meromictic and hypersaline Ekho Lake, Antarctica.</title>
        <authorList>
            <person name="Hwang K."/>
            <person name="Kim K.M."/>
            <person name="Choe H."/>
        </authorList>
    </citation>
    <scope>NUCLEOTIDE SEQUENCE [LARGE SCALE GENOMIC DNA]</scope>
    <source>
        <strain evidence="2 3">KCTC 9944</strain>
    </source>
</reference>
<evidence type="ECO:0000313" key="2">
    <source>
        <dbReference type="EMBL" id="QVT79678.1"/>
    </source>
</evidence>
<name>A0ABX8EGP8_9ACTN</name>
<organism evidence="2 3">
    <name type="scientific">Nocardioides aquaticus</name>
    <dbReference type="NCBI Taxonomy" id="160826"/>
    <lineage>
        <taxon>Bacteria</taxon>
        <taxon>Bacillati</taxon>
        <taxon>Actinomycetota</taxon>
        <taxon>Actinomycetes</taxon>
        <taxon>Propionibacteriales</taxon>
        <taxon>Nocardioidaceae</taxon>
        <taxon>Nocardioides</taxon>
    </lineage>
</organism>
<feature type="region of interest" description="Disordered" evidence="1">
    <location>
        <begin position="40"/>
        <end position="91"/>
    </location>
</feature>
<dbReference type="Proteomes" id="UP000679307">
    <property type="component" value="Chromosome"/>
</dbReference>
<evidence type="ECO:0000256" key="1">
    <source>
        <dbReference type="SAM" id="MobiDB-lite"/>
    </source>
</evidence>
<evidence type="ECO:0000313" key="3">
    <source>
        <dbReference type="Proteomes" id="UP000679307"/>
    </source>
</evidence>
<dbReference type="EMBL" id="CP075371">
    <property type="protein sequence ID" value="QVT79678.1"/>
    <property type="molecule type" value="Genomic_DNA"/>
</dbReference>